<protein>
    <submittedName>
        <fullName evidence="2">NrdH-redoxin</fullName>
    </submittedName>
</protein>
<reference evidence="3" key="1">
    <citation type="journal article" date="2017" name="Proc. Natl. Acad. Sci. U.S.A.">
        <title>Simulation of Deepwater Horizon oil plume reveals substrate specialization within a complex community of hydrocarbon-degraders.</title>
        <authorList>
            <person name="Hu P."/>
            <person name="Dubinsky E.A."/>
            <person name="Probst A.J."/>
            <person name="Wang J."/>
            <person name="Sieber C.M.K."/>
            <person name="Tom L.M."/>
            <person name="Gardinali P."/>
            <person name="Banfield J.F."/>
            <person name="Atlas R.M."/>
            <person name="Andersen G.L."/>
        </authorList>
    </citation>
    <scope>NUCLEOTIDE SEQUENCE [LARGE SCALE GENOMIC DNA]</scope>
</reference>
<dbReference type="SUPFAM" id="SSF52833">
    <property type="entry name" value="Thioredoxin-like"/>
    <property type="match status" value="1"/>
</dbReference>
<dbReference type="EMBL" id="MAAO01000006">
    <property type="protein sequence ID" value="OUR96821.1"/>
    <property type="molecule type" value="Genomic_DNA"/>
</dbReference>
<sequence length="121" mass="14176">MKIIRKILGIIILLLDKLTSPRPEKISDVQRQRIIEKTQNLELFEFNACPFCVKVRRHMKKHNISIPLRDAKNDQQFREELANGGGKIKVPCLKISVNGEERWLYESDEIINYFEQNVLLG</sequence>
<gene>
    <name evidence="2" type="ORF">A9Q84_10810</name>
</gene>
<accession>A0A1Y5FBJ0</accession>
<evidence type="ECO:0000313" key="3">
    <source>
        <dbReference type="Proteomes" id="UP000196531"/>
    </source>
</evidence>
<name>A0A1Y5FBJ0_9BACT</name>
<comment type="caution">
    <text evidence="2">The sequence shown here is derived from an EMBL/GenBank/DDBJ whole genome shotgun (WGS) entry which is preliminary data.</text>
</comment>
<dbReference type="PROSITE" id="PS51354">
    <property type="entry name" value="GLUTAREDOXIN_2"/>
    <property type="match status" value="1"/>
</dbReference>
<dbReference type="InterPro" id="IPR004045">
    <property type="entry name" value="Glutathione_S-Trfase_N"/>
</dbReference>
<feature type="domain" description="GST N-terminal" evidence="1">
    <location>
        <begin position="43"/>
        <end position="117"/>
    </location>
</feature>
<dbReference type="AlphaFoldDB" id="A0A1Y5FBJ0"/>
<organism evidence="2 3">
    <name type="scientific">Halobacteriovorax marinus</name>
    <dbReference type="NCBI Taxonomy" id="97084"/>
    <lineage>
        <taxon>Bacteria</taxon>
        <taxon>Pseudomonadati</taxon>
        <taxon>Bdellovibrionota</taxon>
        <taxon>Bacteriovoracia</taxon>
        <taxon>Bacteriovoracales</taxon>
        <taxon>Halobacteriovoraceae</taxon>
        <taxon>Halobacteriovorax</taxon>
    </lineage>
</organism>
<proteinExistence type="predicted"/>
<dbReference type="Proteomes" id="UP000196531">
    <property type="component" value="Unassembled WGS sequence"/>
</dbReference>
<dbReference type="Gene3D" id="3.40.30.10">
    <property type="entry name" value="Glutaredoxin"/>
    <property type="match status" value="1"/>
</dbReference>
<dbReference type="Pfam" id="PF13417">
    <property type="entry name" value="GST_N_3"/>
    <property type="match status" value="1"/>
</dbReference>
<evidence type="ECO:0000259" key="1">
    <source>
        <dbReference type="Pfam" id="PF13417"/>
    </source>
</evidence>
<evidence type="ECO:0000313" key="2">
    <source>
        <dbReference type="EMBL" id="OUR96821.1"/>
    </source>
</evidence>
<dbReference type="InterPro" id="IPR036249">
    <property type="entry name" value="Thioredoxin-like_sf"/>
</dbReference>